<dbReference type="GO" id="GO:0006420">
    <property type="term" value="P:arginyl-tRNA aminoacylation"/>
    <property type="evidence" value="ECO:0007669"/>
    <property type="project" value="InterPro"/>
</dbReference>
<dbReference type="GO" id="GO:0000049">
    <property type="term" value="F:tRNA binding"/>
    <property type="evidence" value="ECO:0007669"/>
    <property type="project" value="TreeGrafter"/>
</dbReference>
<dbReference type="OMA" id="SSWPIRI"/>
<dbReference type="GO" id="GO:0106217">
    <property type="term" value="P:tRNA C3-cytosine methylation"/>
    <property type="evidence" value="ECO:0007669"/>
    <property type="project" value="TreeGrafter"/>
</dbReference>
<dbReference type="SMART" id="SM00836">
    <property type="entry name" value="DALR_1"/>
    <property type="match status" value="1"/>
</dbReference>
<dbReference type="GO" id="GO:0004814">
    <property type="term" value="F:arginine-tRNA ligase activity"/>
    <property type="evidence" value="ECO:0007669"/>
    <property type="project" value="InterPro"/>
</dbReference>
<dbReference type="Gene3D" id="1.10.730.10">
    <property type="entry name" value="Isoleucyl-tRNA Synthetase, Domain 1"/>
    <property type="match status" value="1"/>
</dbReference>
<dbReference type="KEGG" id="clec:106661712"/>
<dbReference type="Proteomes" id="UP000494040">
    <property type="component" value="Unassembled WGS sequence"/>
</dbReference>
<dbReference type="PANTHER" id="PTHR16043:SF1">
    <property type="entry name" value="DALR ANTICODON-BINDING DOMAIN-CONTAINING PROTEIN 3"/>
    <property type="match status" value="1"/>
</dbReference>
<dbReference type="Pfam" id="PF05746">
    <property type="entry name" value="DALR_1"/>
    <property type="match status" value="1"/>
</dbReference>
<keyword evidence="3" id="KW-1185">Reference proteome</keyword>
<evidence type="ECO:0000259" key="1">
    <source>
        <dbReference type="SMART" id="SM00836"/>
    </source>
</evidence>
<dbReference type="OrthoDB" id="9990834at2759"/>
<dbReference type="SUPFAM" id="SSF47323">
    <property type="entry name" value="Anticodon-binding domain of a subclass of class I aminoacyl-tRNA synthetases"/>
    <property type="match status" value="1"/>
</dbReference>
<dbReference type="InterPro" id="IPR037380">
    <property type="entry name" value="DALRD3"/>
</dbReference>
<sequence>MCLLLCELFEFFDDGLVGIPAGERLCFTRAKRESSTRDFIAVLPPDSRNSRPEPKDFDGRLKEAKPRLVEFVRFDVTDSEVLVSLRRELSFRSGLKAVGDLGEKYGTNDLLAGKIVCLKKDVRMTATSLTELRILKVFDVVSRLVSYCGGTIVADSVDHDISPDVNLILTYKSTLSKNEVQNLMLIGTVNGSKKSPKSNTTPDDYEKSRTKDIKSMCDNKLERNCTFKNVSDLVHTTISFDLIQTNLRKPVILNLQEAKNSETSSCKGALFVMYNFVRLSTLVSKYQDLVKSSVYPTLPELDNTDLSLLTQNVSKEEWKIMLDFILYWPVVVKEVVEGLEIGKPKIHLLFKYLTDFSTTFSLYYHRIKILTEPRPHLIPVLHARVHLMLGLLQVVKNAFNVICLQPLNHM</sequence>
<dbReference type="AlphaFoldDB" id="A0A8I6TBH1"/>
<feature type="domain" description="DALR anticodon binding" evidence="1">
    <location>
        <begin position="272"/>
        <end position="410"/>
    </location>
</feature>
<organism evidence="2 3">
    <name type="scientific">Cimex lectularius</name>
    <name type="common">Bed bug</name>
    <name type="synonym">Acanthia lectularia</name>
    <dbReference type="NCBI Taxonomy" id="79782"/>
    <lineage>
        <taxon>Eukaryota</taxon>
        <taxon>Metazoa</taxon>
        <taxon>Ecdysozoa</taxon>
        <taxon>Arthropoda</taxon>
        <taxon>Hexapoda</taxon>
        <taxon>Insecta</taxon>
        <taxon>Pterygota</taxon>
        <taxon>Neoptera</taxon>
        <taxon>Paraneoptera</taxon>
        <taxon>Hemiptera</taxon>
        <taxon>Heteroptera</taxon>
        <taxon>Panheteroptera</taxon>
        <taxon>Cimicomorpha</taxon>
        <taxon>Cimicidae</taxon>
        <taxon>Cimex</taxon>
    </lineage>
</organism>
<dbReference type="EnsemblMetazoa" id="XM_014385258.2">
    <property type="protein sequence ID" value="XP_014240744.1"/>
    <property type="gene ID" value="LOC106661712"/>
</dbReference>
<protein>
    <recommendedName>
        <fullName evidence="1">DALR anticodon binding domain-containing protein</fullName>
    </recommendedName>
</protein>
<name>A0A8I6TBH1_CIMLE</name>
<dbReference type="GeneID" id="106661712"/>
<dbReference type="RefSeq" id="XP_014240744.1">
    <property type="nucleotide sequence ID" value="XM_014385258.2"/>
</dbReference>
<accession>A0A8I6TBH1</accession>
<evidence type="ECO:0000313" key="2">
    <source>
        <dbReference type="EnsemblMetazoa" id="XP_014240744.1"/>
    </source>
</evidence>
<dbReference type="InterPro" id="IPR009080">
    <property type="entry name" value="tRNAsynth_Ia_anticodon-bd"/>
</dbReference>
<dbReference type="PANTHER" id="PTHR16043">
    <property type="entry name" value="DALRD3 PROTEIN"/>
    <property type="match status" value="1"/>
</dbReference>
<proteinExistence type="predicted"/>
<reference evidence="2" key="1">
    <citation type="submission" date="2022-01" db="UniProtKB">
        <authorList>
            <consortium name="EnsemblMetazoa"/>
        </authorList>
    </citation>
    <scope>IDENTIFICATION</scope>
</reference>
<dbReference type="InterPro" id="IPR008909">
    <property type="entry name" value="DALR_anticod-bd"/>
</dbReference>
<evidence type="ECO:0000313" key="3">
    <source>
        <dbReference type="Proteomes" id="UP000494040"/>
    </source>
</evidence>
<dbReference type="GO" id="GO:0005524">
    <property type="term" value="F:ATP binding"/>
    <property type="evidence" value="ECO:0007669"/>
    <property type="project" value="InterPro"/>
</dbReference>